<dbReference type="PANTHER" id="PTHR46268:SF27">
    <property type="entry name" value="UNIVERSAL STRESS PROTEIN RV2623"/>
    <property type="match status" value="1"/>
</dbReference>
<dbReference type="InterPro" id="IPR006016">
    <property type="entry name" value="UspA"/>
</dbReference>
<dbReference type="Proteomes" id="UP000215788">
    <property type="component" value="Unassembled WGS sequence"/>
</dbReference>
<dbReference type="SUPFAM" id="SSF52402">
    <property type="entry name" value="Adenine nucleotide alpha hydrolases-like"/>
    <property type="match status" value="1"/>
</dbReference>
<evidence type="ECO:0000259" key="4">
    <source>
        <dbReference type="Pfam" id="PF00582"/>
    </source>
</evidence>
<dbReference type="PANTHER" id="PTHR46268">
    <property type="entry name" value="STRESS RESPONSE PROTEIN NHAX"/>
    <property type="match status" value="1"/>
</dbReference>
<dbReference type="EMBL" id="NQKI01000022">
    <property type="protein sequence ID" value="OZY58761.1"/>
    <property type="molecule type" value="Genomic_DNA"/>
</dbReference>
<sequence>MIRSILFANDLGIYAPLVMQHALGLARTFRADLYVVHAVEPMGLFAESVLQSYLDEEAFSALHRQGMSTMLSNIELRVLQNLRDELGEGGQELALIRSVKAIQGEPAQVILQQSNSLAVDLLILGSHGQSTAGLRRLGRTAAQVIELAQMPVYLVPLLQRRRRTDGEGA</sequence>
<evidence type="ECO:0000256" key="2">
    <source>
        <dbReference type="ARBA" id="ARBA00022741"/>
    </source>
</evidence>
<comment type="caution">
    <text evidence="5">The sequence shown here is derived from an EMBL/GenBank/DDBJ whole genome shotgun (WGS) entry which is preliminary data.</text>
</comment>
<gene>
    <name evidence="5" type="ORF">CJF39_14435</name>
</gene>
<dbReference type="PRINTS" id="PR01438">
    <property type="entry name" value="UNVRSLSTRESS"/>
</dbReference>
<dbReference type="GO" id="GO:0005524">
    <property type="term" value="F:ATP binding"/>
    <property type="evidence" value="ECO:0007669"/>
    <property type="project" value="UniProtKB-KW"/>
</dbReference>
<dbReference type="AlphaFoldDB" id="A0A266N8B6"/>
<dbReference type="OrthoDB" id="5703340at2"/>
<organism evidence="5 6">
    <name type="scientific">Pseudomonas lundensis</name>
    <dbReference type="NCBI Taxonomy" id="86185"/>
    <lineage>
        <taxon>Bacteria</taxon>
        <taxon>Pseudomonadati</taxon>
        <taxon>Pseudomonadota</taxon>
        <taxon>Gammaproteobacteria</taxon>
        <taxon>Pseudomonadales</taxon>
        <taxon>Pseudomonadaceae</taxon>
        <taxon>Pseudomonas</taxon>
    </lineage>
</organism>
<proteinExistence type="inferred from homology"/>
<dbReference type="RefSeq" id="WP_094994030.1">
    <property type="nucleotide sequence ID" value="NZ_NQKI01000022.1"/>
</dbReference>
<keyword evidence="2" id="KW-0547">Nucleotide-binding</keyword>
<comment type="similarity">
    <text evidence="1">Belongs to the universal stress protein A family.</text>
</comment>
<evidence type="ECO:0000313" key="6">
    <source>
        <dbReference type="Proteomes" id="UP000215788"/>
    </source>
</evidence>
<reference evidence="5 6" key="1">
    <citation type="submission" date="2017-08" db="EMBL/GenBank/DDBJ databases">
        <title>Genomic and metabolic characterisation of spoilage-associated Pseudomonas species.</title>
        <authorList>
            <person name="Stanborough T."/>
            <person name="Fegan N."/>
            <person name="Powell S.M."/>
            <person name="Singh T."/>
            <person name="Tamplin M.L."/>
            <person name="Chandry P.S."/>
        </authorList>
    </citation>
    <scope>NUCLEOTIDE SEQUENCE [LARGE SCALE GENOMIC DNA]</scope>
    <source>
        <strain evidence="5 6">L1802</strain>
    </source>
</reference>
<name>A0A266N8B6_9PSED</name>
<dbReference type="Pfam" id="PF00582">
    <property type="entry name" value="Usp"/>
    <property type="match status" value="1"/>
</dbReference>
<dbReference type="CDD" id="cd00293">
    <property type="entry name" value="USP-like"/>
    <property type="match status" value="1"/>
</dbReference>
<dbReference type="InterPro" id="IPR006015">
    <property type="entry name" value="Universal_stress_UspA"/>
</dbReference>
<dbReference type="InterPro" id="IPR014729">
    <property type="entry name" value="Rossmann-like_a/b/a_fold"/>
</dbReference>
<evidence type="ECO:0000313" key="5">
    <source>
        <dbReference type="EMBL" id="OZY58761.1"/>
    </source>
</evidence>
<keyword evidence="3" id="KW-0067">ATP-binding</keyword>
<evidence type="ECO:0000256" key="1">
    <source>
        <dbReference type="ARBA" id="ARBA00008791"/>
    </source>
</evidence>
<protein>
    <submittedName>
        <fullName evidence="5">Universal stress protein UspA</fullName>
    </submittedName>
</protein>
<accession>A0A266N8B6</accession>
<dbReference type="Gene3D" id="3.40.50.620">
    <property type="entry name" value="HUPs"/>
    <property type="match status" value="1"/>
</dbReference>
<feature type="domain" description="UspA" evidence="4">
    <location>
        <begin position="1"/>
        <end position="156"/>
    </location>
</feature>
<evidence type="ECO:0000256" key="3">
    <source>
        <dbReference type="ARBA" id="ARBA00022840"/>
    </source>
</evidence>